<proteinExistence type="predicted"/>
<protein>
    <submittedName>
        <fullName evidence="2">Uncharacterized protein</fullName>
    </submittedName>
</protein>
<dbReference type="EMBL" id="PFRD01000129">
    <property type="protein sequence ID" value="PJC55832.1"/>
    <property type="molecule type" value="Genomic_DNA"/>
</dbReference>
<name>A0A2M8FDZ3_9BACT</name>
<accession>A0A2M8FDZ3</accession>
<evidence type="ECO:0000313" key="3">
    <source>
        <dbReference type="Proteomes" id="UP000230391"/>
    </source>
</evidence>
<feature type="transmembrane region" description="Helical" evidence="1">
    <location>
        <begin position="7"/>
        <end position="28"/>
    </location>
</feature>
<dbReference type="Proteomes" id="UP000230391">
    <property type="component" value="Unassembled WGS sequence"/>
</dbReference>
<gene>
    <name evidence="2" type="ORF">CO026_03565</name>
</gene>
<keyword evidence="1" id="KW-1133">Transmembrane helix</keyword>
<evidence type="ECO:0000313" key="2">
    <source>
        <dbReference type="EMBL" id="PJC55832.1"/>
    </source>
</evidence>
<evidence type="ECO:0000256" key="1">
    <source>
        <dbReference type="SAM" id="Phobius"/>
    </source>
</evidence>
<dbReference type="AlphaFoldDB" id="A0A2M8FDZ3"/>
<comment type="caution">
    <text evidence="2">The sequence shown here is derived from an EMBL/GenBank/DDBJ whole genome shotgun (WGS) entry which is preliminary data.</text>
</comment>
<organism evidence="2 3">
    <name type="scientific">Candidatus Kaiserbacteria bacterium CG_4_9_14_0_2_um_filter_41_32</name>
    <dbReference type="NCBI Taxonomy" id="1974601"/>
    <lineage>
        <taxon>Bacteria</taxon>
        <taxon>Candidatus Kaiseribacteriota</taxon>
    </lineage>
</organism>
<reference evidence="3" key="1">
    <citation type="submission" date="2017-09" db="EMBL/GenBank/DDBJ databases">
        <title>Depth-based differentiation of microbial function through sediment-hosted aquifers and enrichment of novel symbionts in the deep terrestrial subsurface.</title>
        <authorList>
            <person name="Probst A.J."/>
            <person name="Ladd B."/>
            <person name="Jarett J.K."/>
            <person name="Geller-Mcgrath D.E."/>
            <person name="Sieber C.M.K."/>
            <person name="Emerson J.B."/>
            <person name="Anantharaman K."/>
            <person name="Thomas B.C."/>
            <person name="Malmstrom R."/>
            <person name="Stieglmeier M."/>
            <person name="Klingl A."/>
            <person name="Woyke T."/>
            <person name="Ryan C.M."/>
            <person name="Banfield J.F."/>
        </authorList>
    </citation>
    <scope>NUCLEOTIDE SEQUENCE [LARGE SCALE GENOMIC DNA]</scope>
</reference>
<keyword evidence="1" id="KW-0812">Transmembrane</keyword>
<sequence>MNKKTKLMLYISISYSVILMVFLVYGIYQVKVQGDTFDANLLLIAEQNSKELAYHNLIQTTESTKEDRATIEQFFITEKDTISFITDIEQLASKMGITLETSQLSVNPKTDKSAAQLYAGFKFTGQEKAIKQLVLLFENIPYHKTIPELVLTHNPEDGTWKGSILLYITITP</sequence>
<keyword evidence="1" id="KW-0472">Membrane</keyword>